<proteinExistence type="predicted"/>
<gene>
    <name evidence="1" type="ORF">OJ996_18625</name>
</gene>
<dbReference type="EMBL" id="JAPDDR010000010">
    <property type="protein sequence ID" value="MCW1915607.1"/>
    <property type="molecule type" value="Genomic_DNA"/>
</dbReference>
<dbReference type="Proteomes" id="UP001165653">
    <property type="component" value="Unassembled WGS sequence"/>
</dbReference>
<name>A0ABT3G6Y6_9BACT</name>
<keyword evidence="2" id="KW-1185">Reference proteome</keyword>
<organism evidence="1 2">
    <name type="scientific">Luteolibacter rhizosphaerae</name>
    <dbReference type="NCBI Taxonomy" id="2989719"/>
    <lineage>
        <taxon>Bacteria</taxon>
        <taxon>Pseudomonadati</taxon>
        <taxon>Verrucomicrobiota</taxon>
        <taxon>Verrucomicrobiia</taxon>
        <taxon>Verrucomicrobiales</taxon>
        <taxon>Verrucomicrobiaceae</taxon>
        <taxon>Luteolibacter</taxon>
    </lineage>
</organism>
<reference evidence="1" key="1">
    <citation type="submission" date="2022-10" db="EMBL/GenBank/DDBJ databases">
        <title>Luteolibacter sp. GHJ8, whole genome shotgun sequencing project.</title>
        <authorList>
            <person name="Zhao G."/>
            <person name="Shen L."/>
        </authorList>
    </citation>
    <scope>NUCLEOTIDE SEQUENCE</scope>
    <source>
        <strain evidence="1">GHJ8</strain>
    </source>
</reference>
<dbReference type="RefSeq" id="WP_264515160.1">
    <property type="nucleotide sequence ID" value="NZ_JAPDDR010000010.1"/>
</dbReference>
<protein>
    <submittedName>
        <fullName evidence="1">Uncharacterized protein</fullName>
    </submittedName>
</protein>
<evidence type="ECO:0000313" key="2">
    <source>
        <dbReference type="Proteomes" id="UP001165653"/>
    </source>
</evidence>
<accession>A0ABT3G6Y6</accession>
<evidence type="ECO:0000313" key="1">
    <source>
        <dbReference type="EMBL" id="MCW1915607.1"/>
    </source>
</evidence>
<comment type="caution">
    <text evidence="1">The sequence shown here is derived from an EMBL/GenBank/DDBJ whole genome shotgun (WGS) entry which is preliminary data.</text>
</comment>
<sequence length="61" mass="6621">MKSVDPTSSSPKALAVLTLTPGQRGLLAAQVMAKDLEASHKRWGLPLLTWRNGKIIEVKIP</sequence>